<evidence type="ECO:0000256" key="1">
    <source>
        <dbReference type="SAM" id="MobiDB-lite"/>
    </source>
</evidence>
<evidence type="ECO:0000313" key="3">
    <source>
        <dbReference type="Proteomes" id="UP000826656"/>
    </source>
</evidence>
<keyword evidence="3" id="KW-1185">Reference proteome</keyword>
<organism evidence="2 3">
    <name type="scientific">Solanum tuberosum</name>
    <name type="common">Potato</name>
    <dbReference type="NCBI Taxonomy" id="4113"/>
    <lineage>
        <taxon>Eukaryota</taxon>
        <taxon>Viridiplantae</taxon>
        <taxon>Streptophyta</taxon>
        <taxon>Embryophyta</taxon>
        <taxon>Tracheophyta</taxon>
        <taxon>Spermatophyta</taxon>
        <taxon>Magnoliopsida</taxon>
        <taxon>eudicotyledons</taxon>
        <taxon>Gunneridae</taxon>
        <taxon>Pentapetalae</taxon>
        <taxon>asterids</taxon>
        <taxon>lamiids</taxon>
        <taxon>Solanales</taxon>
        <taxon>Solanaceae</taxon>
        <taxon>Solanoideae</taxon>
        <taxon>Solaneae</taxon>
        <taxon>Solanum</taxon>
    </lineage>
</organism>
<proteinExistence type="predicted"/>
<dbReference type="PANTHER" id="PTHR33499:SF35">
    <property type="entry name" value="TRANSPOSASE MUDR PLANT DOMAIN-CONTAINING PROTEIN"/>
    <property type="match status" value="1"/>
</dbReference>
<dbReference type="EMBL" id="JAIVGD010000001">
    <property type="protein sequence ID" value="KAH0781688.1"/>
    <property type="molecule type" value="Genomic_DNA"/>
</dbReference>
<gene>
    <name evidence="2" type="ORF">KY290_001286</name>
</gene>
<reference evidence="2 3" key="1">
    <citation type="journal article" date="2021" name="bioRxiv">
        <title>Chromosome-scale and haplotype-resolved genome assembly of a tetraploid potato cultivar.</title>
        <authorList>
            <person name="Sun H."/>
            <person name="Jiao W.-B."/>
            <person name="Krause K."/>
            <person name="Campoy J.A."/>
            <person name="Goel M."/>
            <person name="Folz-Donahue K."/>
            <person name="Kukat C."/>
            <person name="Huettel B."/>
            <person name="Schneeberger K."/>
        </authorList>
    </citation>
    <scope>NUCLEOTIDE SEQUENCE [LARGE SCALE GENOMIC DNA]</scope>
    <source>
        <strain evidence="2">SolTubOtavaFocal</strain>
        <tissue evidence="2">Leaves</tissue>
    </source>
</reference>
<comment type="caution">
    <text evidence="2">The sequence shown here is derived from an EMBL/GenBank/DDBJ whole genome shotgun (WGS) entry which is preliminary data.</text>
</comment>
<dbReference type="PANTHER" id="PTHR33499">
    <property type="entry name" value="OS12G0282400 PROTEIN-RELATED"/>
    <property type="match status" value="1"/>
</dbReference>
<name>A0ABQ7WLT2_SOLTU</name>
<dbReference type="Proteomes" id="UP000826656">
    <property type="component" value="Unassembled WGS sequence"/>
</dbReference>
<sequence>MEQVHNYILKNCVMKFNHFSKSFLKFQVIPLKKIQIGNSSAGLKKSVCLVILLMICKRMIVIPRIYMIQLKGKEKELIQDEMSPLNFKKSEMGSSSKNLKQSFLPPGALARGRGQSLKSMGSVRVTAEKRTLIDPTNRMLETLRSKSEKETGQNFTSMGSVKGSIVENLDEMQEVARCKPAKENGQNFTSVCSSKESNVVQRMPNGKSKNYSVPASGKNELAHNKNLMQPGFDPIEVDTLISYHDLEKRIPGRTLHLWALLKGSIVVNGTSIGKKDETSFPHENLDVMQETARSKTAKDKGQNFTSLSSVRGSVEKRKMIGNNKGLNSGAYDHNVVAQKTNVVPPYFDEMECHTSFPHDNLEVMQDTLRSKFGKANKEIFTSLDSDRGSTFQQRTSIRKSKGYSVVSSDTNVLAHNKNLRQPDFSQIEHDTAFPHDELEVMQHDLRSKSEYELNELAQNNNCVLSGSDPMEDDPTLPRDEVEVMQDNQRRKTSSLVRDCNMCPLRVHSWIDIEEANLEHMWGAVTLKI</sequence>
<feature type="region of interest" description="Disordered" evidence="1">
    <location>
        <begin position="196"/>
        <end position="215"/>
    </location>
</feature>
<accession>A0ABQ7WLT2</accession>
<protein>
    <submittedName>
        <fullName evidence="2">Uncharacterized protein</fullName>
    </submittedName>
</protein>
<evidence type="ECO:0000313" key="2">
    <source>
        <dbReference type="EMBL" id="KAH0781688.1"/>
    </source>
</evidence>